<comment type="caution">
    <text evidence="6">The sequence shown here is derived from an EMBL/GenBank/DDBJ whole genome shotgun (WGS) entry which is preliminary data.</text>
</comment>
<dbReference type="Proteomes" id="UP001519332">
    <property type="component" value="Unassembled WGS sequence"/>
</dbReference>
<evidence type="ECO:0000256" key="4">
    <source>
        <dbReference type="PROSITE-ProRule" id="PRU00335"/>
    </source>
</evidence>
<feature type="DNA-binding region" description="H-T-H motif" evidence="4">
    <location>
        <begin position="40"/>
        <end position="59"/>
    </location>
</feature>
<gene>
    <name evidence="6" type="ORF">JOF56_007428</name>
</gene>
<dbReference type="Gene3D" id="1.10.357.10">
    <property type="entry name" value="Tetracycline Repressor, domain 2"/>
    <property type="match status" value="1"/>
</dbReference>
<dbReference type="PROSITE" id="PS50977">
    <property type="entry name" value="HTH_TETR_2"/>
    <property type="match status" value="1"/>
</dbReference>
<protein>
    <submittedName>
        <fullName evidence="6">AcrR family transcriptional regulator</fullName>
    </submittedName>
</protein>
<proteinExistence type="predicted"/>
<reference evidence="6 7" key="1">
    <citation type="submission" date="2021-03" db="EMBL/GenBank/DDBJ databases">
        <title>Sequencing the genomes of 1000 actinobacteria strains.</title>
        <authorList>
            <person name="Klenk H.-P."/>
        </authorList>
    </citation>
    <scope>NUCLEOTIDE SEQUENCE [LARGE SCALE GENOMIC DNA]</scope>
    <source>
        <strain evidence="6 7">DSM 46670</strain>
    </source>
</reference>
<dbReference type="Pfam" id="PF00440">
    <property type="entry name" value="TetR_N"/>
    <property type="match status" value="1"/>
</dbReference>
<name>A0ABS4TRL0_9PSEU</name>
<dbReference type="InterPro" id="IPR050109">
    <property type="entry name" value="HTH-type_TetR-like_transc_reg"/>
</dbReference>
<evidence type="ECO:0000256" key="3">
    <source>
        <dbReference type="ARBA" id="ARBA00023163"/>
    </source>
</evidence>
<dbReference type="EMBL" id="JAGINW010000001">
    <property type="protein sequence ID" value="MBP2327043.1"/>
    <property type="molecule type" value="Genomic_DNA"/>
</dbReference>
<evidence type="ECO:0000259" key="5">
    <source>
        <dbReference type="PROSITE" id="PS50977"/>
    </source>
</evidence>
<dbReference type="PANTHER" id="PTHR30055:SF151">
    <property type="entry name" value="TRANSCRIPTIONAL REGULATORY PROTEIN"/>
    <property type="match status" value="1"/>
</dbReference>
<dbReference type="RefSeq" id="WP_209644042.1">
    <property type="nucleotide sequence ID" value="NZ_JAGINW010000001.1"/>
</dbReference>
<dbReference type="InterPro" id="IPR036271">
    <property type="entry name" value="Tet_transcr_reg_TetR-rel_C_sf"/>
</dbReference>
<evidence type="ECO:0000256" key="1">
    <source>
        <dbReference type="ARBA" id="ARBA00023015"/>
    </source>
</evidence>
<keyword evidence="3" id="KW-0804">Transcription</keyword>
<feature type="domain" description="HTH tetR-type" evidence="5">
    <location>
        <begin position="17"/>
        <end position="77"/>
    </location>
</feature>
<organism evidence="6 7">
    <name type="scientific">Kibdelosporangium banguiense</name>
    <dbReference type="NCBI Taxonomy" id="1365924"/>
    <lineage>
        <taxon>Bacteria</taxon>
        <taxon>Bacillati</taxon>
        <taxon>Actinomycetota</taxon>
        <taxon>Actinomycetes</taxon>
        <taxon>Pseudonocardiales</taxon>
        <taxon>Pseudonocardiaceae</taxon>
        <taxon>Kibdelosporangium</taxon>
    </lineage>
</organism>
<dbReference type="InterPro" id="IPR001647">
    <property type="entry name" value="HTH_TetR"/>
</dbReference>
<accession>A0ABS4TRL0</accession>
<evidence type="ECO:0000313" key="6">
    <source>
        <dbReference type="EMBL" id="MBP2327043.1"/>
    </source>
</evidence>
<dbReference type="PANTHER" id="PTHR30055">
    <property type="entry name" value="HTH-TYPE TRANSCRIPTIONAL REGULATOR RUTR"/>
    <property type="match status" value="1"/>
</dbReference>
<dbReference type="Gene3D" id="1.10.10.60">
    <property type="entry name" value="Homeodomain-like"/>
    <property type="match status" value="1"/>
</dbReference>
<evidence type="ECO:0000313" key="7">
    <source>
        <dbReference type="Proteomes" id="UP001519332"/>
    </source>
</evidence>
<keyword evidence="2 4" id="KW-0238">DNA-binding</keyword>
<evidence type="ECO:0000256" key="2">
    <source>
        <dbReference type="ARBA" id="ARBA00023125"/>
    </source>
</evidence>
<dbReference type="SUPFAM" id="SSF48498">
    <property type="entry name" value="Tetracyclin repressor-like, C-terminal domain"/>
    <property type="match status" value="1"/>
</dbReference>
<keyword evidence="7" id="KW-1185">Reference proteome</keyword>
<sequence length="224" mass="25290">MPPTTRRRPATRKGRPTLTRELIAERALHLAGAEGFPAITMRRLAADLGVTVRALYNYVEDRQEVVELATQLLMSYWQLPELNVDRWEDSVRAYCAQMRSLYRRFPRALLVSLDEDVRPRGVHPARLRNPDAFLGLLRGIGLSPLDAVRVHTELGLKLFGFALLIDYRDADVSPVPEQWLTAQPDLHVPHLAEALRTAKPTPDEFFDHIVGTLILAIKACLPTS</sequence>
<dbReference type="SUPFAM" id="SSF46689">
    <property type="entry name" value="Homeodomain-like"/>
    <property type="match status" value="1"/>
</dbReference>
<keyword evidence="1" id="KW-0805">Transcription regulation</keyword>
<dbReference type="InterPro" id="IPR009057">
    <property type="entry name" value="Homeodomain-like_sf"/>
</dbReference>